<dbReference type="InterPro" id="IPR001638">
    <property type="entry name" value="Solute-binding_3/MltF_N"/>
</dbReference>
<proteinExistence type="predicted"/>
<dbReference type="Pfam" id="PF00497">
    <property type="entry name" value="SBP_bac_3"/>
    <property type="match status" value="1"/>
</dbReference>
<evidence type="ECO:0000259" key="3">
    <source>
        <dbReference type="SMART" id="SM00062"/>
    </source>
</evidence>
<evidence type="ECO:0000313" key="4">
    <source>
        <dbReference type="EMBL" id="QAY63103.1"/>
    </source>
</evidence>
<sequence length="295" mass="30775">MSPSARARLTATALMLVTVATVSTVASGCAGGDAAHGAGPTSAAPSGSLEEIKASGVLTVGVFRDLAPFGSVGADGAYAGYDIYLGDQLGKDLGVRVDYVGLDAQGRVPALTSGKVDLVLANFAVTPERQQQVDFSLPYMQAYQALVSPDDAPVTDVSQLAGKKLIVTRGTSQQAWFTEHFPDVEQAVFQTQTDAYAALKDGRGAALAQSNLDELAWTRQNPGFTVGVERIGDPTLVAAAVAKGDQSLLDWVNQEITTGLPDHFFHDDYATTLAQVYGPDADPDDIVVERGKAGA</sequence>
<feature type="domain" description="Solute-binding protein family 3/N-terminal" evidence="3">
    <location>
        <begin position="57"/>
        <end position="276"/>
    </location>
</feature>
<reference evidence="4 5" key="1">
    <citation type="submission" date="2019-01" db="EMBL/GenBank/DDBJ databases">
        <title>Genome sequencing of strain 2JSPR-7.</title>
        <authorList>
            <person name="Heo J."/>
            <person name="Kim S.-J."/>
            <person name="Kim J.-S."/>
            <person name="Hong S.-B."/>
            <person name="Kwon S.-W."/>
        </authorList>
    </citation>
    <scope>NUCLEOTIDE SEQUENCE [LARGE SCALE GENOMIC DNA]</scope>
    <source>
        <strain evidence="4 5">2JSPR-7</strain>
    </source>
</reference>
<organism evidence="4 5">
    <name type="scientific">Xylanimonas allomyrinae</name>
    <dbReference type="NCBI Taxonomy" id="2509459"/>
    <lineage>
        <taxon>Bacteria</taxon>
        <taxon>Bacillati</taxon>
        <taxon>Actinomycetota</taxon>
        <taxon>Actinomycetes</taxon>
        <taxon>Micrococcales</taxon>
        <taxon>Promicromonosporaceae</taxon>
        <taxon>Xylanimonas</taxon>
    </lineage>
</organism>
<evidence type="ECO:0000256" key="1">
    <source>
        <dbReference type="ARBA" id="ARBA00022729"/>
    </source>
</evidence>
<dbReference type="SMART" id="SM00062">
    <property type="entry name" value="PBPb"/>
    <property type="match status" value="1"/>
</dbReference>
<gene>
    <name evidence="4" type="ORF">ET495_07440</name>
</gene>
<dbReference type="Gene3D" id="3.40.190.10">
    <property type="entry name" value="Periplasmic binding protein-like II"/>
    <property type="match status" value="2"/>
</dbReference>
<evidence type="ECO:0000313" key="5">
    <source>
        <dbReference type="Proteomes" id="UP000291758"/>
    </source>
</evidence>
<feature type="chain" id="PRO_5039648460" evidence="2">
    <location>
        <begin position="27"/>
        <end position="295"/>
    </location>
</feature>
<dbReference type="SUPFAM" id="SSF53850">
    <property type="entry name" value="Periplasmic binding protein-like II"/>
    <property type="match status" value="1"/>
</dbReference>
<dbReference type="OrthoDB" id="8454826at2"/>
<dbReference type="AlphaFoldDB" id="A0A4P6EN28"/>
<dbReference type="EMBL" id="CP035495">
    <property type="protein sequence ID" value="QAY63103.1"/>
    <property type="molecule type" value="Genomic_DNA"/>
</dbReference>
<dbReference type="PROSITE" id="PS51257">
    <property type="entry name" value="PROKAR_LIPOPROTEIN"/>
    <property type="match status" value="1"/>
</dbReference>
<protein>
    <submittedName>
        <fullName evidence="4">Transporter substrate-binding domain-containing protein</fullName>
    </submittedName>
</protein>
<accession>A0A4P6EN28</accession>
<evidence type="ECO:0000256" key="2">
    <source>
        <dbReference type="SAM" id="SignalP"/>
    </source>
</evidence>
<dbReference type="KEGG" id="xyl:ET495_07440"/>
<keyword evidence="5" id="KW-1185">Reference proteome</keyword>
<dbReference type="Proteomes" id="UP000291758">
    <property type="component" value="Chromosome"/>
</dbReference>
<keyword evidence="1 2" id="KW-0732">Signal</keyword>
<dbReference type="RefSeq" id="WP_129203889.1">
    <property type="nucleotide sequence ID" value="NZ_CP035495.1"/>
</dbReference>
<feature type="signal peptide" evidence="2">
    <location>
        <begin position="1"/>
        <end position="26"/>
    </location>
</feature>
<dbReference type="PANTHER" id="PTHR35936">
    <property type="entry name" value="MEMBRANE-BOUND LYTIC MUREIN TRANSGLYCOSYLASE F"/>
    <property type="match status" value="1"/>
</dbReference>
<name>A0A4P6EN28_9MICO</name>
<dbReference type="PANTHER" id="PTHR35936:SF17">
    <property type="entry name" value="ARGININE-BINDING EXTRACELLULAR PROTEIN ARTP"/>
    <property type="match status" value="1"/>
</dbReference>